<dbReference type="Proteomes" id="UP000253046">
    <property type="component" value="Unassembled WGS sequence"/>
</dbReference>
<accession>A0A366HZ83</accession>
<dbReference type="InterPro" id="IPR007329">
    <property type="entry name" value="FMN-bd"/>
</dbReference>
<dbReference type="GO" id="GO:0010181">
    <property type="term" value="F:FMN binding"/>
    <property type="evidence" value="ECO:0007669"/>
    <property type="project" value="InterPro"/>
</dbReference>
<dbReference type="SMART" id="SM00900">
    <property type="entry name" value="FMN_bind"/>
    <property type="match status" value="1"/>
</dbReference>
<dbReference type="Pfam" id="PF04205">
    <property type="entry name" value="FMN_bind"/>
    <property type="match status" value="1"/>
</dbReference>
<dbReference type="GO" id="GO:0016020">
    <property type="term" value="C:membrane"/>
    <property type="evidence" value="ECO:0007669"/>
    <property type="project" value="InterPro"/>
</dbReference>
<protein>
    <submittedName>
        <fullName evidence="2">FMN-binding protein</fullName>
    </submittedName>
</protein>
<proteinExistence type="predicted"/>
<keyword evidence="3" id="KW-1185">Reference proteome</keyword>
<sequence length="139" mass="14949">MWLRYLSSTLTTGVVMAFMYRKMIKKVIPAILAALTLSFSLAAYSSDAAQYKDGVYTGKGQGKEGEIEVSVSINDGKIANAEVVQNEDTEALMVGVVDNVVPELLETQDIDKVDAVTGATMSSQGVIEAIRQALEQAKK</sequence>
<feature type="domain" description="FMN-binding" evidence="1">
    <location>
        <begin position="62"/>
        <end position="137"/>
    </location>
</feature>
<gene>
    <name evidence="2" type="ORF">DES54_15417</name>
</gene>
<reference evidence="2 3" key="1">
    <citation type="submission" date="2018-06" db="EMBL/GenBank/DDBJ databases">
        <title>Genomic Encyclopedia of Type Strains, Phase IV (KMG-IV): sequencing the most valuable type-strain genomes for metagenomic binning, comparative biology and taxonomic classification.</title>
        <authorList>
            <person name="Goeker M."/>
        </authorList>
    </citation>
    <scope>NUCLEOTIDE SEQUENCE [LARGE SCALE GENOMIC DNA]</scope>
    <source>
        <strain evidence="2 3">DSM 30166</strain>
    </source>
</reference>
<dbReference type="EMBL" id="QNRY01000054">
    <property type="protein sequence ID" value="RBP58117.1"/>
    <property type="molecule type" value="Genomic_DNA"/>
</dbReference>
<dbReference type="AlphaFoldDB" id="A0A366HZ83"/>
<comment type="caution">
    <text evidence="2">The sequence shown here is derived from an EMBL/GenBank/DDBJ whole genome shotgun (WGS) entry which is preliminary data.</text>
</comment>
<evidence type="ECO:0000313" key="2">
    <source>
        <dbReference type="EMBL" id="RBP58117.1"/>
    </source>
</evidence>
<evidence type="ECO:0000313" key="3">
    <source>
        <dbReference type="Proteomes" id="UP000253046"/>
    </source>
</evidence>
<evidence type="ECO:0000259" key="1">
    <source>
        <dbReference type="SMART" id="SM00900"/>
    </source>
</evidence>
<organism evidence="2 3">
    <name type="scientific">Brenneria salicis ATCC 15712 = DSM 30166</name>
    <dbReference type="NCBI Taxonomy" id="714314"/>
    <lineage>
        <taxon>Bacteria</taxon>
        <taxon>Pseudomonadati</taxon>
        <taxon>Pseudomonadota</taxon>
        <taxon>Gammaproteobacteria</taxon>
        <taxon>Enterobacterales</taxon>
        <taxon>Pectobacteriaceae</taxon>
        <taxon>Brenneria</taxon>
    </lineage>
</organism>
<name>A0A366HZ83_9GAMM</name>
<dbReference type="Gene3D" id="3.90.1010.20">
    <property type="match status" value="1"/>
</dbReference>